<keyword evidence="3 6" id="KW-0479">Metal-binding</keyword>
<keyword evidence="10" id="KW-1185">Reference proteome</keyword>
<dbReference type="InterPro" id="IPR017226">
    <property type="entry name" value="BHMT-like"/>
</dbReference>
<dbReference type="PANTHER" id="PTHR46015:SF1">
    <property type="entry name" value="HOMOCYSTEINE S-METHYLTRANSFERASE-LIKE ISOFORM 1"/>
    <property type="match status" value="1"/>
</dbReference>
<evidence type="ECO:0000313" key="10">
    <source>
        <dbReference type="Proteomes" id="UP000051054"/>
    </source>
</evidence>
<proteinExistence type="predicted"/>
<dbReference type="Pfam" id="PF02574">
    <property type="entry name" value="S-methyl_trans"/>
    <property type="match status" value="1"/>
</dbReference>
<organism evidence="9 10">
    <name type="scientific">Ligilactobacillus hayakitensis DSM 18933 = JCM 14209</name>
    <dbReference type="NCBI Taxonomy" id="1423755"/>
    <lineage>
        <taxon>Bacteria</taxon>
        <taxon>Bacillati</taxon>
        <taxon>Bacillota</taxon>
        <taxon>Bacilli</taxon>
        <taxon>Lactobacillales</taxon>
        <taxon>Lactobacillaceae</taxon>
        <taxon>Ligilactobacillus</taxon>
    </lineage>
</organism>
<feature type="binding site" evidence="7">
    <location>
        <position position="288"/>
    </location>
    <ligand>
        <name>Zn(2+)</name>
        <dbReference type="ChEBI" id="CHEBI:29105"/>
    </ligand>
</feature>
<keyword evidence="1 7" id="KW-0489">Methyltransferase</keyword>
<dbReference type="FunFam" id="3.20.20.330:FF:000002">
    <property type="entry name" value="Homocysteine S-methyltransferase"/>
    <property type="match status" value="1"/>
</dbReference>
<evidence type="ECO:0000256" key="3">
    <source>
        <dbReference type="ARBA" id="ARBA00022723"/>
    </source>
</evidence>
<keyword evidence="2 7" id="KW-0808">Transferase</keyword>
<dbReference type="Proteomes" id="UP000051054">
    <property type="component" value="Unassembled WGS sequence"/>
</dbReference>
<dbReference type="PATRIC" id="fig|1423755.3.peg.1665"/>
<name>A0A0R1WNT5_9LACO</name>
<gene>
    <name evidence="9" type="ORF">FC40_GL001576</name>
</gene>
<comment type="caution">
    <text evidence="9">The sequence shown here is derived from an EMBL/GenBank/DDBJ whole genome shotgun (WGS) entry which is preliminary data.</text>
</comment>
<evidence type="ECO:0000256" key="6">
    <source>
        <dbReference type="PIRSR" id="PIRSR037505-2"/>
    </source>
</evidence>
<feature type="binding site" evidence="7">
    <location>
        <position position="289"/>
    </location>
    <ligand>
        <name>Zn(2+)</name>
        <dbReference type="ChEBI" id="CHEBI:29105"/>
    </ligand>
</feature>
<protein>
    <recommendedName>
        <fullName evidence="5">S-methylmethionine:homocysteine methyltransferase</fullName>
    </recommendedName>
</protein>
<dbReference type="OrthoDB" id="9803687at2"/>
<dbReference type="GO" id="GO:0032259">
    <property type="term" value="P:methylation"/>
    <property type="evidence" value="ECO:0007669"/>
    <property type="project" value="UniProtKB-KW"/>
</dbReference>
<evidence type="ECO:0000259" key="8">
    <source>
        <dbReference type="PROSITE" id="PS50970"/>
    </source>
</evidence>
<keyword evidence="4 6" id="KW-0862">Zinc</keyword>
<dbReference type="InterPro" id="IPR003726">
    <property type="entry name" value="HCY_dom"/>
</dbReference>
<dbReference type="InterPro" id="IPR036589">
    <property type="entry name" value="HCY_dom_sf"/>
</dbReference>
<dbReference type="InterPro" id="IPR051486">
    <property type="entry name" value="Hcy_S-methyltransferase"/>
</dbReference>
<accession>A0A0R1WNT5</accession>
<evidence type="ECO:0000256" key="4">
    <source>
        <dbReference type="ARBA" id="ARBA00022833"/>
    </source>
</evidence>
<dbReference type="RefSeq" id="WP_035520200.1">
    <property type="nucleotide sequence ID" value="NZ_AZGD01000038.1"/>
</dbReference>
<dbReference type="GO" id="GO:0033528">
    <property type="term" value="P:S-methylmethionine cycle"/>
    <property type="evidence" value="ECO:0007669"/>
    <property type="project" value="TreeGrafter"/>
</dbReference>
<dbReference type="PANTHER" id="PTHR46015">
    <property type="entry name" value="ZGC:172121"/>
    <property type="match status" value="1"/>
</dbReference>
<dbReference type="PROSITE" id="PS50970">
    <property type="entry name" value="HCY"/>
    <property type="match status" value="1"/>
</dbReference>
<reference evidence="9 10" key="1">
    <citation type="journal article" date="2015" name="Genome Announc.">
        <title>Expanding the biotechnology potential of lactobacilli through comparative genomics of 213 strains and associated genera.</title>
        <authorList>
            <person name="Sun Z."/>
            <person name="Harris H.M."/>
            <person name="McCann A."/>
            <person name="Guo C."/>
            <person name="Argimon S."/>
            <person name="Zhang W."/>
            <person name="Yang X."/>
            <person name="Jeffery I.B."/>
            <person name="Cooney J.C."/>
            <person name="Kagawa T.F."/>
            <person name="Liu W."/>
            <person name="Song Y."/>
            <person name="Salvetti E."/>
            <person name="Wrobel A."/>
            <person name="Rasinkangas P."/>
            <person name="Parkhill J."/>
            <person name="Rea M.C."/>
            <person name="O'Sullivan O."/>
            <person name="Ritari J."/>
            <person name="Douillard F.P."/>
            <person name="Paul Ross R."/>
            <person name="Yang R."/>
            <person name="Briner A.E."/>
            <person name="Felis G.E."/>
            <person name="de Vos W.M."/>
            <person name="Barrangou R."/>
            <person name="Klaenhammer T.R."/>
            <person name="Caufield P.W."/>
            <person name="Cui Y."/>
            <person name="Zhang H."/>
            <person name="O'Toole P.W."/>
        </authorList>
    </citation>
    <scope>NUCLEOTIDE SEQUENCE [LARGE SCALE GENOMIC DNA]</scope>
    <source>
        <strain evidence="9 10">DSM 18933</strain>
    </source>
</reference>
<dbReference type="STRING" id="1423755.FC40_GL001576"/>
<sequence>MEITELLNQRALVLDGAMSTPLEHAGVKTNNDLWTATALIEDPQKVYQVHMDYFEAGADMVITDTYQANLEAFKKHGLTDTQGRSLIRKAVKLAKSARDAFEEETGKHNYVAGTIGPYGAYLADGSEYRGDYELTTKEYQEFHRPRLEELVNAGVDVLAVETQPKLEEVKVILDMIKEDYPTYPVYVSFSLKDAYTISEGTPLAKAVHVLEENDQIFAIGFNCVPLDITEQAVKNIREITDKPIIIYPNSGATYDPTTKTWSDPKEGPTFKELIPSWYEAGANIIGGCCTTMPSDIENVTEYLETINN</sequence>
<dbReference type="GO" id="GO:0008270">
    <property type="term" value="F:zinc ion binding"/>
    <property type="evidence" value="ECO:0007669"/>
    <property type="project" value="InterPro"/>
</dbReference>
<dbReference type="eggNOG" id="COG2040">
    <property type="taxonomic scope" value="Bacteria"/>
</dbReference>
<feature type="domain" description="Hcy-binding" evidence="8">
    <location>
        <begin position="1"/>
        <end position="303"/>
    </location>
</feature>
<dbReference type="NCBIfam" id="NF007020">
    <property type="entry name" value="PRK09485.1"/>
    <property type="match status" value="1"/>
</dbReference>
<dbReference type="Gene3D" id="3.20.20.330">
    <property type="entry name" value="Homocysteine-binding-like domain"/>
    <property type="match status" value="1"/>
</dbReference>
<evidence type="ECO:0000256" key="1">
    <source>
        <dbReference type="ARBA" id="ARBA00022603"/>
    </source>
</evidence>
<dbReference type="PIRSF" id="PIRSF037505">
    <property type="entry name" value="Betaine_HMT"/>
    <property type="match status" value="1"/>
</dbReference>
<comment type="cofactor">
    <cofactor evidence="6">
        <name>Zn(2+)</name>
        <dbReference type="ChEBI" id="CHEBI:29105"/>
    </cofactor>
    <text evidence="6">Binds 1 zinc ion per subunit.</text>
</comment>
<evidence type="ECO:0000313" key="9">
    <source>
        <dbReference type="EMBL" id="KRM19562.1"/>
    </source>
</evidence>
<dbReference type="GO" id="GO:0008898">
    <property type="term" value="F:S-adenosylmethionine-homocysteine S-methyltransferase activity"/>
    <property type="evidence" value="ECO:0007669"/>
    <property type="project" value="TreeGrafter"/>
</dbReference>
<dbReference type="SUPFAM" id="SSF82282">
    <property type="entry name" value="Homocysteine S-methyltransferase"/>
    <property type="match status" value="1"/>
</dbReference>
<dbReference type="EMBL" id="AZGD01000038">
    <property type="protein sequence ID" value="KRM19562.1"/>
    <property type="molecule type" value="Genomic_DNA"/>
</dbReference>
<evidence type="ECO:0000256" key="5">
    <source>
        <dbReference type="ARBA" id="ARBA00076752"/>
    </source>
</evidence>
<feature type="binding site" evidence="6 7">
    <location>
        <position position="223"/>
    </location>
    <ligand>
        <name>Zn(2+)</name>
        <dbReference type="ChEBI" id="CHEBI:29105"/>
    </ligand>
</feature>
<evidence type="ECO:0000256" key="7">
    <source>
        <dbReference type="PROSITE-ProRule" id="PRU00333"/>
    </source>
</evidence>
<dbReference type="AlphaFoldDB" id="A0A0R1WNT5"/>
<dbReference type="GO" id="GO:0009086">
    <property type="term" value="P:methionine biosynthetic process"/>
    <property type="evidence" value="ECO:0007669"/>
    <property type="project" value="InterPro"/>
</dbReference>
<evidence type="ECO:0000256" key="2">
    <source>
        <dbReference type="ARBA" id="ARBA00022679"/>
    </source>
</evidence>